<dbReference type="STRING" id="914150.TQ33_0819"/>
<sequence length="67" mass="7490">MGRVDCVIKDWELVTFNSEEALYKVARGIIVENYTGPSNRVSGSAVPQSFIQIWSKISSKPEIPFIS</sequence>
<dbReference type="AlphaFoldDB" id="A0A0F6RC76"/>
<reference evidence="1 2" key="1">
    <citation type="submission" date="2015-02" db="EMBL/GenBank/DDBJ databases">
        <title>Complete genome sequence of Kangiella geojedonensis strain YCS-5T.</title>
        <authorList>
            <person name="Kim K.M."/>
        </authorList>
    </citation>
    <scope>NUCLEOTIDE SEQUENCE [LARGE SCALE GENOMIC DNA]</scope>
    <source>
        <strain evidence="1 2">YCS-5</strain>
    </source>
</reference>
<organism evidence="1 2">
    <name type="scientific">Kangiella geojedonensis</name>
    <dbReference type="NCBI Taxonomy" id="914150"/>
    <lineage>
        <taxon>Bacteria</taxon>
        <taxon>Pseudomonadati</taxon>
        <taxon>Pseudomonadota</taxon>
        <taxon>Gammaproteobacteria</taxon>
        <taxon>Kangiellales</taxon>
        <taxon>Kangiellaceae</taxon>
        <taxon>Kangiella</taxon>
    </lineage>
</organism>
<keyword evidence="2" id="KW-1185">Reference proteome</keyword>
<proteinExistence type="predicted"/>
<dbReference type="EMBL" id="CP010975">
    <property type="protein sequence ID" value="AKE51791.1"/>
    <property type="molecule type" value="Genomic_DNA"/>
</dbReference>
<name>A0A0F6RC76_9GAMM</name>
<dbReference type="HOGENOM" id="CLU_2806725_0_0_6"/>
<accession>A0A0F6RC76</accession>
<gene>
    <name evidence="1" type="ORF">TQ33_0819</name>
</gene>
<evidence type="ECO:0000313" key="1">
    <source>
        <dbReference type="EMBL" id="AKE51791.1"/>
    </source>
</evidence>
<dbReference type="Proteomes" id="UP000034071">
    <property type="component" value="Chromosome"/>
</dbReference>
<protein>
    <submittedName>
        <fullName evidence="1">Uncharacterized protein</fullName>
    </submittedName>
</protein>
<dbReference type="KEGG" id="kge:TQ33_0819"/>
<evidence type="ECO:0000313" key="2">
    <source>
        <dbReference type="Proteomes" id="UP000034071"/>
    </source>
</evidence>